<feature type="non-terminal residue" evidence="2">
    <location>
        <position position="491"/>
    </location>
</feature>
<sequence length="491" mass="54026">GSGWNAGQLKLSEQVVVLRHGTLAFEHLNQHSWLVVGVRGEGLGLPRRDGGVALDEDGHHATGSLDTQGQGRDVQQQEVLHLLRLVADEDGSLHRCAVGNSLVRVDRLVQLLAIEEVLQELLDLWNTSGASDEDDVVDRRLVELGVSQRLLDRLQGSTEKVCVQLLESGSGDGGVEVDALEQRVYFDTGLRAGRQRSLRPLTRGSQPTYGTLIYRQVLLVLALEFLDEVVHHTVVEVLATQVGVPSRRLHFKNAIFNRKDGDIEGSSTKIEDEDVPLSRSLLVETVRDRSCGWLVDNSKDVHASNGASILCGLTLGVVEIGGHSNHSICHRLAEVRFSNFLHLRKDHGRDLLGVEGLCFALVVNLDLWLSRVADDVEWPVLHVGLHGRVIKTTADQPLCVENSVVRVHRHLVFGGISDESFGIGESHVAGSCAVSLIVGNDFNFPMLEDANAGVSCAEINTNCRYLCHGSSRSKYLLKNKYIYKKTMLEQR</sequence>
<accession>A0A1D2AIC6</accession>
<keyword evidence="2" id="KW-0346">Stress response</keyword>
<evidence type="ECO:0000256" key="1">
    <source>
        <dbReference type="SAM" id="MobiDB-lite"/>
    </source>
</evidence>
<dbReference type="InterPro" id="IPR019651">
    <property type="entry name" value="Glutamate_DH_NAD-spec"/>
</dbReference>
<dbReference type="AlphaFoldDB" id="A0A1D2AIC6"/>
<feature type="compositionally biased region" description="Basic and acidic residues" evidence="1">
    <location>
        <begin position="49"/>
        <end position="60"/>
    </location>
</feature>
<name>A0A1D2AIC6_ORNBR</name>
<dbReference type="EMBL" id="GETE01001325">
    <property type="protein sequence ID" value="JAT78685.1"/>
    <property type="molecule type" value="Transcribed_RNA"/>
</dbReference>
<feature type="region of interest" description="Disordered" evidence="1">
    <location>
        <begin position="49"/>
        <end position="70"/>
    </location>
</feature>
<feature type="non-terminal residue" evidence="2">
    <location>
        <position position="1"/>
    </location>
</feature>
<proteinExistence type="predicted"/>
<organism evidence="2">
    <name type="scientific">Ornithodoros brasiliensis</name>
    <name type="common">Mouro tick</name>
    <dbReference type="NCBI Taxonomy" id="888526"/>
    <lineage>
        <taxon>Eukaryota</taxon>
        <taxon>Metazoa</taxon>
        <taxon>Ecdysozoa</taxon>
        <taxon>Arthropoda</taxon>
        <taxon>Chelicerata</taxon>
        <taxon>Arachnida</taxon>
        <taxon>Acari</taxon>
        <taxon>Parasitiformes</taxon>
        <taxon>Ixodida</taxon>
        <taxon>Ixodoidea</taxon>
        <taxon>Argasidae</taxon>
        <taxon>Ornithodorinae</taxon>
        <taxon>Ornithodoros</taxon>
    </lineage>
</organism>
<protein>
    <submittedName>
        <fullName evidence="2">Heat shock cognate 71 kDa protein</fullName>
    </submittedName>
</protein>
<dbReference type="Pfam" id="PF10712">
    <property type="entry name" value="NAD-GH"/>
    <property type="match status" value="1"/>
</dbReference>
<reference evidence="2" key="1">
    <citation type="submission" date="2016-07" db="EMBL/GenBank/DDBJ databases">
        <title>Salivary Glands transcriptome analysis on engorged females of Ornithodoros brasiliensis (Acari:Argasidae).</title>
        <authorList>
            <person name="Simons S.M."/>
            <person name="Carvalho E."/>
            <person name="Junqueira-de-Azevedo I."/>
            <person name="Ho P.L."/>
            <person name="Giovanni D."/>
            <person name="Mendonca R."/>
            <person name="Onofrio V."/>
            <person name="Landulfo G."/>
            <person name="Ramirez D."/>
            <person name="Barros-Battesti D."/>
        </authorList>
    </citation>
    <scope>NUCLEOTIDE SEQUENCE</scope>
    <source>
        <strain evidence="2">Female</strain>
        <tissue evidence="2">Salivary gland</tissue>
    </source>
</reference>
<evidence type="ECO:0000313" key="2">
    <source>
        <dbReference type="EMBL" id="JAT78685.1"/>
    </source>
</evidence>